<keyword evidence="2" id="KW-1185">Reference proteome</keyword>
<organism evidence="1 2">
    <name type="scientific">Halomarina salina</name>
    <dbReference type="NCBI Taxonomy" id="1872699"/>
    <lineage>
        <taxon>Archaea</taxon>
        <taxon>Methanobacteriati</taxon>
        <taxon>Methanobacteriota</taxon>
        <taxon>Stenosarchaea group</taxon>
        <taxon>Halobacteria</taxon>
        <taxon>Halobacteriales</taxon>
        <taxon>Natronomonadaceae</taxon>
        <taxon>Halomarina</taxon>
    </lineage>
</organism>
<name>A0ABD5RNN4_9EURY</name>
<accession>A0ABD5RNN4</accession>
<dbReference type="RefSeq" id="WP_247415004.1">
    <property type="nucleotide sequence ID" value="NZ_JALLGW010000001.1"/>
</dbReference>
<evidence type="ECO:0000313" key="1">
    <source>
        <dbReference type="EMBL" id="MFC5972038.1"/>
    </source>
</evidence>
<dbReference type="AlphaFoldDB" id="A0ABD5RNN4"/>
<reference evidence="1 2" key="1">
    <citation type="journal article" date="2019" name="Int. J. Syst. Evol. Microbiol.">
        <title>The Global Catalogue of Microorganisms (GCM) 10K type strain sequencing project: providing services to taxonomists for standard genome sequencing and annotation.</title>
        <authorList>
            <consortium name="The Broad Institute Genomics Platform"/>
            <consortium name="The Broad Institute Genome Sequencing Center for Infectious Disease"/>
            <person name="Wu L."/>
            <person name="Ma J."/>
        </authorList>
    </citation>
    <scope>NUCLEOTIDE SEQUENCE [LARGE SCALE GENOMIC DNA]</scope>
    <source>
        <strain evidence="1 2">CGMCC 1.12543</strain>
    </source>
</reference>
<gene>
    <name evidence="1" type="ORF">ACFPYI_11925</name>
</gene>
<comment type="caution">
    <text evidence="1">The sequence shown here is derived from an EMBL/GenBank/DDBJ whole genome shotgun (WGS) entry which is preliminary data.</text>
</comment>
<dbReference type="Proteomes" id="UP001596099">
    <property type="component" value="Unassembled WGS sequence"/>
</dbReference>
<protein>
    <submittedName>
        <fullName evidence="1">Uncharacterized protein</fullName>
    </submittedName>
</protein>
<evidence type="ECO:0000313" key="2">
    <source>
        <dbReference type="Proteomes" id="UP001596099"/>
    </source>
</evidence>
<proteinExistence type="predicted"/>
<dbReference type="EMBL" id="JBHSQH010000001">
    <property type="protein sequence ID" value="MFC5972038.1"/>
    <property type="molecule type" value="Genomic_DNA"/>
</dbReference>
<sequence>MDDDDETATTATVPEELRTSVDELDERAVRTLVEYCRRRLDELHDPVSTHLEPQPGEEFVEVTEREAYTEVVKREPCAEGCSDCPHGPFLYHVTEERHPDGTTHLHWASLGPVEQ</sequence>